<name>A0ABZ0IM35_9BACT</name>
<dbReference type="RefSeq" id="WP_317488303.1">
    <property type="nucleotide sequence ID" value="NZ_CP136051.1"/>
</dbReference>
<sequence length="86" mass="9985">MTFKEYLTSKKIDAKGFALGESERFMELKNIFDQVHPDSFTAQKIFLINGIRRKYPFVETAEEAKKEVSKAKLMKPKLSITPKNKE</sequence>
<proteinExistence type="predicted"/>
<dbReference type="Proteomes" id="UP001302349">
    <property type="component" value="Chromosome"/>
</dbReference>
<evidence type="ECO:0000313" key="1">
    <source>
        <dbReference type="EMBL" id="WOK05544.1"/>
    </source>
</evidence>
<reference evidence="1 2" key="1">
    <citation type="journal article" date="2023" name="Microbiol. Resour. Announc.">
        <title>Complete Genome Sequence of Imperialibacter roseus strain P4T.</title>
        <authorList>
            <person name="Tizabi D.R."/>
            <person name="Bachvaroff T."/>
            <person name="Hill R.T."/>
        </authorList>
    </citation>
    <scope>NUCLEOTIDE SEQUENCE [LARGE SCALE GENOMIC DNA]</scope>
    <source>
        <strain evidence="1 2">P4T</strain>
    </source>
</reference>
<organism evidence="1 2">
    <name type="scientific">Imperialibacter roseus</name>
    <dbReference type="NCBI Taxonomy" id="1324217"/>
    <lineage>
        <taxon>Bacteria</taxon>
        <taxon>Pseudomonadati</taxon>
        <taxon>Bacteroidota</taxon>
        <taxon>Cytophagia</taxon>
        <taxon>Cytophagales</taxon>
        <taxon>Flammeovirgaceae</taxon>
        <taxon>Imperialibacter</taxon>
    </lineage>
</organism>
<evidence type="ECO:0000313" key="2">
    <source>
        <dbReference type="Proteomes" id="UP001302349"/>
    </source>
</evidence>
<dbReference type="EMBL" id="CP136051">
    <property type="protein sequence ID" value="WOK05544.1"/>
    <property type="molecule type" value="Genomic_DNA"/>
</dbReference>
<accession>A0ABZ0IM35</accession>
<gene>
    <name evidence="1" type="ORF">RT717_20935</name>
</gene>
<protein>
    <submittedName>
        <fullName evidence="1">Uncharacterized protein</fullName>
    </submittedName>
</protein>
<keyword evidence="2" id="KW-1185">Reference proteome</keyword>